<dbReference type="Proteomes" id="UP000250043">
    <property type="component" value="Unassembled WGS sequence"/>
</dbReference>
<sequence>MHRTLQIPELLRLVFEEVYVDNDFCWSTLAALVRTCRIFHDVGIRILWYHLPHLGPLILCFPSDVLEVFYGPHEQVVCLARPPNAQDWSRFMHYAAHVQCLSVEDSGCFTRRLSTMRVAPGVYMTLHVYKPVEHVLPNLSELSWCHGSGLDRQMEDLQSLRLALGPKVDTLLIKCFSKLDDALVLRYNQTLEDFIRDAPVLHCVTFIGTQMHSSTQDLAPRLLQKQYRLRVFSMCTGVGGRMSAQTLLCLSQLPMLHAATFQCGELTAAEKGILSSTQALYPPSFPSLQTATFFAQNAADCAPVLGLAATSRLRDLRIDTFSAPRASELRQLFSDIVKDYADLLDTLVVSSMTPASRSDTSYTITPDVLQPLFALKNVVHISIAPRCPIKIDDATVKDIAKAWPQIRILNLGIHGRRFNNAQQVTLKSLMSLAQHCRNLQDLGLSFDTAVGPISEAYDEQHHLLDGLCNRRLSVLRVCTSKLPERRDDVEVLTRFLADVFPKLKKIHTAWINSLDFDALDREQDFEDPGWDEEWAEVNRSLVEICAIRKLERRQVAPQVK</sequence>
<dbReference type="InterPro" id="IPR032675">
    <property type="entry name" value="LRR_dom_sf"/>
</dbReference>
<protein>
    <recommendedName>
        <fullName evidence="3">F-box domain-containing protein</fullName>
    </recommendedName>
</protein>
<evidence type="ECO:0000313" key="1">
    <source>
        <dbReference type="EMBL" id="OCH87949.1"/>
    </source>
</evidence>
<evidence type="ECO:0008006" key="3">
    <source>
        <dbReference type="Google" id="ProtNLM"/>
    </source>
</evidence>
<keyword evidence="2" id="KW-1185">Reference proteome</keyword>
<reference evidence="1 2" key="1">
    <citation type="submission" date="2016-07" db="EMBL/GenBank/DDBJ databases">
        <title>Draft genome of the white-rot fungus Obba rivulosa 3A-2.</title>
        <authorList>
            <consortium name="DOE Joint Genome Institute"/>
            <person name="Miettinen O."/>
            <person name="Riley R."/>
            <person name="Acob R."/>
            <person name="Barry K."/>
            <person name="Cullen D."/>
            <person name="De Vries R."/>
            <person name="Hainaut M."/>
            <person name="Hatakka A."/>
            <person name="Henrissat B."/>
            <person name="Hilden K."/>
            <person name="Kuo R."/>
            <person name="Labutti K."/>
            <person name="Lipzen A."/>
            <person name="Makela M.R."/>
            <person name="Sandor L."/>
            <person name="Spatafora J.W."/>
            <person name="Grigoriev I.V."/>
            <person name="Hibbett D.S."/>
        </authorList>
    </citation>
    <scope>NUCLEOTIDE SEQUENCE [LARGE SCALE GENOMIC DNA]</scope>
    <source>
        <strain evidence="1 2">3A-2</strain>
    </source>
</reference>
<name>A0A8E2ARE2_9APHY</name>
<dbReference type="EMBL" id="KV722467">
    <property type="protein sequence ID" value="OCH87949.1"/>
    <property type="molecule type" value="Genomic_DNA"/>
</dbReference>
<dbReference type="AlphaFoldDB" id="A0A8E2ARE2"/>
<dbReference type="Gene3D" id="3.80.10.10">
    <property type="entry name" value="Ribonuclease Inhibitor"/>
    <property type="match status" value="1"/>
</dbReference>
<dbReference type="OrthoDB" id="2804406at2759"/>
<gene>
    <name evidence="1" type="ORF">OBBRIDRAFT_117603</name>
</gene>
<proteinExistence type="predicted"/>
<evidence type="ECO:0000313" key="2">
    <source>
        <dbReference type="Proteomes" id="UP000250043"/>
    </source>
</evidence>
<organism evidence="1 2">
    <name type="scientific">Obba rivulosa</name>
    <dbReference type="NCBI Taxonomy" id="1052685"/>
    <lineage>
        <taxon>Eukaryota</taxon>
        <taxon>Fungi</taxon>
        <taxon>Dikarya</taxon>
        <taxon>Basidiomycota</taxon>
        <taxon>Agaricomycotina</taxon>
        <taxon>Agaricomycetes</taxon>
        <taxon>Polyporales</taxon>
        <taxon>Gelatoporiaceae</taxon>
        <taxon>Obba</taxon>
    </lineage>
</organism>
<accession>A0A8E2ARE2</accession>